<organism evidence="1 2">
    <name type="scientific">Suillus discolor</name>
    <dbReference type="NCBI Taxonomy" id="1912936"/>
    <lineage>
        <taxon>Eukaryota</taxon>
        <taxon>Fungi</taxon>
        <taxon>Dikarya</taxon>
        <taxon>Basidiomycota</taxon>
        <taxon>Agaricomycotina</taxon>
        <taxon>Agaricomycetes</taxon>
        <taxon>Agaricomycetidae</taxon>
        <taxon>Boletales</taxon>
        <taxon>Suillineae</taxon>
        <taxon>Suillaceae</taxon>
        <taxon>Suillus</taxon>
    </lineage>
</organism>
<dbReference type="GO" id="GO:0003676">
    <property type="term" value="F:nucleic acid binding"/>
    <property type="evidence" value="ECO:0007669"/>
    <property type="project" value="InterPro"/>
</dbReference>
<dbReference type="GeneID" id="64692240"/>
<feature type="non-terminal residue" evidence="1">
    <location>
        <position position="1"/>
    </location>
</feature>
<comment type="caution">
    <text evidence="1">The sequence shown here is derived from an EMBL/GenBank/DDBJ whole genome shotgun (WGS) entry which is preliminary data.</text>
</comment>
<protein>
    <submittedName>
        <fullName evidence="1">Uncharacterized protein</fullName>
    </submittedName>
</protein>
<dbReference type="EMBL" id="JABBWM010000023">
    <property type="protein sequence ID" value="KAG2109720.1"/>
    <property type="molecule type" value="Genomic_DNA"/>
</dbReference>
<dbReference type="InterPro" id="IPR036397">
    <property type="entry name" value="RNaseH_sf"/>
</dbReference>
<evidence type="ECO:0000313" key="2">
    <source>
        <dbReference type="Proteomes" id="UP000823399"/>
    </source>
</evidence>
<proteinExistence type="predicted"/>
<dbReference type="SUPFAM" id="SSF53098">
    <property type="entry name" value="Ribonuclease H-like"/>
    <property type="match status" value="1"/>
</dbReference>
<gene>
    <name evidence="1" type="ORF">F5147DRAFT_525650</name>
</gene>
<sequence>LGLWFPDEDFACQSPLPDFTSTDTIYFMEALAVCSAIHAIQNMPEVPPRMLVYTDNTNVVAMFNTLRAEPQYNSILISAMDVLMEHDVDLRVEHVSGRTNIIADALSRFQNECVLRSAPNVQIFDFKPPRNAL</sequence>
<evidence type="ECO:0000313" key="1">
    <source>
        <dbReference type="EMBL" id="KAG2109720.1"/>
    </source>
</evidence>
<keyword evidence="2" id="KW-1185">Reference proteome</keyword>
<accession>A0A9P7JUW3</accession>
<name>A0A9P7JUW3_9AGAM</name>
<dbReference type="RefSeq" id="XP_041293665.1">
    <property type="nucleotide sequence ID" value="XM_041429981.1"/>
</dbReference>
<dbReference type="OrthoDB" id="2645778at2759"/>
<reference evidence="1" key="1">
    <citation type="journal article" date="2020" name="New Phytol.">
        <title>Comparative genomics reveals dynamic genome evolution in host specialist ectomycorrhizal fungi.</title>
        <authorList>
            <person name="Lofgren L.A."/>
            <person name="Nguyen N.H."/>
            <person name="Vilgalys R."/>
            <person name="Ruytinx J."/>
            <person name="Liao H.L."/>
            <person name="Branco S."/>
            <person name="Kuo A."/>
            <person name="LaButti K."/>
            <person name="Lipzen A."/>
            <person name="Andreopoulos W."/>
            <person name="Pangilinan J."/>
            <person name="Riley R."/>
            <person name="Hundley H."/>
            <person name="Na H."/>
            <person name="Barry K."/>
            <person name="Grigoriev I.V."/>
            <person name="Stajich J.E."/>
            <person name="Kennedy P.G."/>
        </authorList>
    </citation>
    <scope>NUCLEOTIDE SEQUENCE</scope>
    <source>
        <strain evidence="1">FC423</strain>
    </source>
</reference>
<dbReference type="Gene3D" id="3.30.420.10">
    <property type="entry name" value="Ribonuclease H-like superfamily/Ribonuclease H"/>
    <property type="match status" value="1"/>
</dbReference>
<dbReference type="Proteomes" id="UP000823399">
    <property type="component" value="Unassembled WGS sequence"/>
</dbReference>
<dbReference type="AlphaFoldDB" id="A0A9P7JUW3"/>
<feature type="non-terminal residue" evidence="1">
    <location>
        <position position="133"/>
    </location>
</feature>
<dbReference type="InterPro" id="IPR012337">
    <property type="entry name" value="RNaseH-like_sf"/>
</dbReference>